<dbReference type="AlphaFoldDB" id="A0AAW2Z5L3"/>
<dbReference type="InterPro" id="IPR037365">
    <property type="entry name" value="Slowmo/Ups"/>
</dbReference>
<dbReference type="PROSITE" id="PS50904">
    <property type="entry name" value="PRELI_MSF1"/>
    <property type="match status" value="1"/>
</dbReference>
<protein>
    <submittedName>
        <fullName evidence="2">Sec14-like protein</fullName>
    </submittedName>
</protein>
<organism evidence="2 3">
    <name type="scientific">Acrasis kona</name>
    <dbReference type="NCBI Taxonomy" id="1008807"/>
    <lineage>
        <taxon>Eukaryota</taxon>
        <taxon>Discoba</taxon>
        <taxon>Heterolobosea</taxon>
        <taxon>Tetramitia</taxon>
        <taxon>Eutetramitia</taxon>
        <taxon>Acrasidae</taxon>
        <taxon>Acrasis</taxon>
    </lineage>
</organism>
<evidence type="ECO:0000259" key="1">
    <source>
        <dbReference type="PROSITE" id="PS50904"/>
    </source>
</evidence>
<keyword evidence="3" id="KW-1185">Reference proteome</keyword>
<dbReference type="PANTHER" id="PTHR11158">
    <property type="entry name" value="MSF1/PX19 RELATED"/>
    <property type="match status" value="1"/>
</dbReference>
<dbReference type="EMBL" id="JAOPGA020001102">
    <property type="protein sequence ID" value="KAL0485087.1"/>
    <property type="molecule type" value="Genomic_DNA"/>
</dbReference>
<dbReference type="GO" id="GO:0005758">
    <property type="term" value="C:mitochondrial intermembrane space"/>
    <property type="evidence" value="ECO:0007669"/>
    <property type="project" value="InterPro"/>
</dbReference>
<accession>A0AAW2Z5L3</accession>
<dbReference type="Pfam" id="PF04707">
    <property type="entry name" value="PRELI"/>
    <property type="match status" value="1"/>
</dbReference>
<reference evidence="2 3" key="1">
    <citation type="submission" date="2024-03" db="EMBL/GenBank/DDBJ databases">
        <title>The Acrasis kona genome and developmental transcriptomes reveal deep origins of eukaryotic multicellular pathways.</title>
        <authorList>
            <person name="Sheikh S."/>
            <person name="Fu C.-J."/>
            <person name="Brown M.W."/>
            <person name="Baldauf S.L."/>
        </authorList>
    </citation>
    <scope>NUCLEOTIDE SEQUENCE [LARGE SCALE GENOMIC DNA]</scope>
    <source>
        <strain evidence="2 3">ATCC MYA-3509</strain>
    </source>
</reference>
<sequence length="224" mass="25907">MSEKDIKAVMQDTKDVDTSNEFGGMIVGETKAPFRDPERGGGQTRIATLKYPWNHVVTAYCSRFPTNDQYFPYIKKTEILEHKEEGDTVSETRRVSIDPGMPGWLKTLTRLHYFTFVEKSFIDYKKKIMKLDTEMESLSTYANVLEDCTYSQDPENPEWTKKEQTAYCKINVWVPFGYQDSIEGYGSWIFTERAKDALRQEKNLIENIIANGGKYTPSNKTDEI</sequence>
<name>A0AAW2Z5L3_9EUKA</name>
<dbReference type="Proteomes" id="UP001431209">
    <property type="component" value="Unassembled WGS sequence"/>
</dbReference>
<dbReference type="InterPro" id="IPR006797">
    <property type="entry name" value="PRELI/MSF1_dom"/>
</dbReference>
<gene>
    <name evidence="2" type="ORF">AKO1_011854</name>
</gene>
<comment type="caution">
    <text evidence="2">The sequence shown here is derived from an EMBL/GenBank/DDBJ whole genome shotgun (WGS) entry which is preliminary data.</text>
</comment>
<evidence type="ECO:0000313" key="3">
    <source>
        <dbReference type="Proteomes" id="UP001431209"/>
    </source>
</evidence>
<proteinExistence type="predicted"/>
<feature type="domain" description="PRELI/MSF1" evidence="1">
    <location>
        <begin position="40"/>
        <end position="213"/>
    </location>
</feature>
<evidence type="ECO:0000313" key="2">
    <source>
        <dbReference type="EMBL" id="KAL0485087.1"/>
    </source>
</evidence>